<feature type="signal peptide" evidence="1">
    <location>
        <begin position="1"/>
        <end position="18"/>
    </location>
</feature>
<dbReference type="RefSeq" id="WP_185242951.1">
    <property type="nucleotide sequence ID" value="NZ_AP023213.1"/>
</dbReference>
<name>A0A6S6M441_9BACT</name>
<feature type="chain" id="PRO_5028199147" evidence="1">
    <location>
        <begin position="19"/>
        <end position="120"/>
    </location>
</feature>
<proteinExistence type="predicted"/>
<evidence type="ECO:0000256" key="1">
    <source>
        <dbReference type="SAM" id="SignalP"/>
    </source>
</evidence>
<protein>
    <submittedName>
        <fullName evidence="2">Uncharacterized protein</fullName>
    </submittedName>
</protein>
<organism evidence="2 3">
    <name type="scientific">Citrifermentans bremense</name>
    <dbReference type="NCBI Taxonomy" id="60035"/>
    <lineage>
        <taxon>Bacteria</taxon>
        <taxon>Pseudomonadati</taxon>
        <taxon>Thermodesulfobacteriota</taxon>
        <taxon>Desulfuromonadia</taxon>
        <taxon>Geobacterales</taxon>
        <taxon>Geobacteraceae</taxon>
        <taxon>Citrifermentans</taxon>
    </lineage>
</organism>
<accession>A0A6S6M441</accession>
<dbReference type="KEGG" id="gbn:GEOBRER4_29090"/>
<sequence>MRSVILLVLLLVANPSFAVESDKVSHFAGSAALGGVADSVVYHTATQMGPGERVAASTGAALVPGFIIECVDEFSGYHFSWPDLLAGALGAGTGSVLGELVNGQFWISASGRQVRLIGHW</sequence>
<dbReference type="EMBL" id="AP023213">
    <property type="protein sequence ID" value="BCG48159.1"/>
    <property type="molecule type" value="Genomic_DNA"/>
</dbReference>
<evidence type="ECO:0000313" key="3">
    <source>
        <dbReference type="Proteomes" id="UP000515472"/>
    </source>
</evidence>
<keyword evidence="3" id="KW-1185">Reference proteome</keyword>
<evidence type="ECO:0000313" key="2">
    <source>
        <dbReference type="EMBL" id="BCG48159.1"/>
    </source>
</evidence>
<keyword evidence="1" id="KW-0732">Signal</keyword>
<dbReference type="Proteomes" id="UP000515472">
    <property type="component" value="Chromosome"/>
</dbReference>
<dbReference type="AlphaFoldDB" id="A0A6S6M441"/>
<reference evidence="2 3" key="1">
    <citation type="submission" date="2020-06" db="EMBL/GenBank/DDBJ databases">
        <title>Interaction of electrochemicaly active bacteria, Geobacter bremensis R4 on different carbon anode.</title>
        <authorList>
            <person name="Meng L."/>
            <person name="Yoshida N."/>
        </authorList>
    </citation>
    <scope>NUCLEOTIDE SEQUENCE [LARGE SCALE GENOMIC DNA]</scope>
    <source>
        <strain evidence="2 3">R4</strain>
    </source>
</reference>
<gene>
    <name evidence="2" type="ORF">GEOBRER4_29090</name>
</gene>